<protein>
    <submittedName>
        <fullName evidence="2">Uncharacterized protein</fullName>
    </submittedName>
</protein>
<reference evidence="2" key="1">
    <citation type="submission" date="2019-09" db="EMBL/GenBank/DDBJ databases">
        <title>Draft genome information of white flower Hibiscus syriacus.</title>
        <authorList>
            <person name="Kim Y.-M."/>
        </authorList>
    </citation>
    <scope>NUCLEOTIDE SEQUENCE [LARGE SCALE GENOMIC DNA]</scope>
    <source>
        <strain evidence="2">YM2019G1</strain>
        <tissue evidence="2">Leaf</tissue>
    </source>
</reference>
<accession>A0A6A3BY59</accession>
<comment type="caution">
    <text evidence="2">The sequence shown here is derived from an EMBL/GenBank/DDBJ whole genome shotgun (WGS) entry which is preliminary data.</text>
</comment>
<sequence length="88" mass="9642">MRPYHALGLACTSWKCTERACFRMYPMVVDGKGNIAANCVSRTTKMATTSLGPRWSYTKQESGSRKARLSASRTLRSAEGSLSFPSSS</sequence>
<dbReference type="EMBL" id="VEPZ02000730">
    <property type="protein sequence ID" value="KAE8720408.1"/>
    <property type="molecule type" value="Genomic_DNA"/>
</dbReference>
<feature type="region of interest" description="Disordered" evidence="1">
    <location>
        <begin position="51"/>
        <end position="88"/>
    </location>
</feature>
<proteinExistence type="predicted"/>
<feature type="compositionally biased region" description="Polar residues" evidence="1">
    <location>
        <begin position="51"/>
        <end position="61"/>
    </location>
</feature>
<organism evidence="2">
    <name type="scientific">Hibiscus syriacus</name>
    <name type="common">Rose of Sharon</name>
    <dbReference type="NCBI Taxonomy" id="106335"/>
    <lineage>
        <taxon>Eukaryota</taxon>
        <taxon>Viridiplantae</taxon>
        <taxon>Streptophyta</taxon>
        <taxon>Embryophyta</taxon>
        <taxon>Tracheophyta</taxon>
        <taxon>Spermatophyta</taxon>
        <taxon>Magnoliopsida</taxon>
        <taxon>eudicotyledons</taxon>
        <taxon>Gunneridae</taxon>
        <taxon>Pentapetalae</taxon>
        <taxon>rosids</taxon>
        <taxon>malvids</taxon>
        <taxon>Malvales</taxon>
        <taxon>Malvaceae</taxon>
        <taxon>Malvoideae</taxon>
        <taxon>Hibiscus</taxon>
    </lineage>
</organism>
<evidence type="ECO:0000313" key="2">
    <source>
        <dbReference type="EMBL" id="KAE8720408.1"/>
    </source>
</evidence>
<name>A0A6A3BY59_HIBSY</name>
<gene>
    <name evidence="2" type="ORF">F3Y22_tig00020022pilonHSYRG00014</name>
</gene>
<dbReference type="AlphaFoldDB" id="A0A6A3BY59"/>
<evidence type="ECO:0000256" key="1">
    <source>
        <dbReference type="SAM" id="MobiDB-lite"/>
    </source>
</evidence>